<dbReference type="Gene3D" id="3.40.109.10">
    <property type="entry name" value="NADH Oxidase"/>
    <property type="match status" value="1"/>
</dbReference>
<keyword evidence="4" id="KW-0560">Oxidoreductase</keyword>
<evidence type="ECO:0000313" key="7">
    <source>
        <dbReference type="EMBL" id="DAZ93764.1"/>
    </source>
</evidence>
<keyword evidence="5" id="KW-0472">Membrane</keyword>
<dbReference type="Proteomes" id="UP001146120">
    <property type="component" value="Unassembled WGS sequence"/>
</dbReference>
<keyword evidence="5" id="KW-1133">Transmembrane helix</keyword>
<reference evidence="7" key="2">
    <citation type="journal article" date="2023" name="Microbiol Resour">
        <title>Decontamination and Annotation of the Draft Genome Sequence of the Oomycete Lagenidium giganteum ARSEF 373.</title>
        <authorList>
            <person name="Morgan W.R."/>
            <person name="Tartar A."/>
        </authorList>
    </citation>
    <scope>NUCLEOTIDE SEQUENCE</scope>
    <source>
        <strain evidence="7">ARSEF 373</strain>
    </source>
</reference>
<dbReference type="CDD" id="cd02144">
    <property type="entry name" value="iodotyrosine_dehalogenase"/>
    <property type="match status" value="1"/>
</dbReference>
<dbReference type="InterPro" id="IPR029479">
    <property type="entry name" value="Nitroreductase"/>
</dbReference>
<comment type="caution">
    <text evidence="7">The sequence shown here is derived from an EMBL/GenBank/DDBJ whole genome shotgun (WGS) entry which is preliminary data.</text>
</comment>
<dbReference type="GO" id="GO:0006570">
    <property type="term" value="P:tyrosine metabolic process"/>
    <property type="evidence" value="ECO:0007669"/>
    <property type="project" value="TreeGrafter"/>
</dbReference>
<evidence type="ECO:0000256" key="1">
    <source>
        <dbReference type="ARBA" id="ARBA00007118"/>
    </source>
</evidence>
<evidence type="ECO:0000259" key="6">
    <source>
        <dbReference type="Pfam" id="PF00881"/>
    </source>
</evidence>
<dbReference type="GO" id="GO:0016491">
    <property type="term" value="F:oxidoreductase activity"/>
    <property type="evidence" value="ECO:0007669"/>
    <property type="project" value="UniProtKB-KW"/>
</dbReference>
<feature type="domain" description="Nitroreductase" evidence="6">
    <location>
        <begin position="93"/>
        <end position="264"/>
    </location>
</feature>
<organism evidence="7 8">
    <name type="scientific">Lagenidium giganteum</name>
    <dbReference type="NCBI Taxonomy" id="4803"/>
    <lineage>
        <taxon>Eukaryota</taxon>
        <taxon>Sar</taxon>
        <taxon>Stramenopiles</taxon>
        <taxon>Oomycota</taxon>
        <taxon>Peronosporomycetes</taxon>
        <taxon>Pythiales</taxon>
        <taxon>Pythiaceae</taxon>
    </lineage>
</organism>
<dbReference type="PANTHER" id="PTHR23026:SF90">
    <property type="entry name" value="IODOTYROSINE DEIODINASE 1"/>
    <property type="match status" value="1"/>
</dbReference>
<comment type="similarity">
    <text evidence="1">Belongs to the nitroreductase family.</text>
</comment>
<dbReference type="AlphaFoldDB" id="A0AAV2YM45"/>
<accession>A0AAV2YM45</accession>
<evidence type="ECO:0000313" key="8">
    <source>
        <dbReference type="Proteomes" id="UP001146120"/>
    </source>
</evidence>
<protein>
    <recommendedName>
        <fullName evidence="6">Nitroreductase domain-containing protein</fullName>
    </recommendedName>
</protein>
<evidence type="ECO:0000256" key="2">
    <source>
        <dbReference type="ARBA" id="ARBA00022630"/>
    </source>
</evidence>
<evidence type="ECO:0000256" key="4">
    <source>
        <dbReference type="ARBA" id="ARBA00023002"/>
    </source>
</evidence>
<dbReference type="Pfam" id="PF00881">
    <property type="entry name" value="Nitroreductase"/>
    <property type="match status" value="1"/>
</dbReference>
<feature type="transmembrane region" description="Helical" evidence="5">
    <location>
        <begin position="15"/>
        <end position="35"/>
    </location>
</feature>
<dbReference type="PANTHER" id="PTHR23026">
    <property type="entry name" value="NADPH NITROREDUCTASE"/>
    <property type="match status" value="1"/>
</dbReference>
<evidence type="ECO:0000256" key="5">
    <source>
        <dbReference type="SAM" id="Phobius"/>
    </source>
</evidence>
<dbReference type="InterPro" id="IPR000415">
    <property type="entry name" value="Nitroreductase-like"/>
</dbReference>
<keyword evidence="5" id="KW-0812">Transmembrane</keyword>
<evidence type="ECO:0000256" key="3">
    <source>
        <dbReference type="ARBA" id="ARBA00022643"/>
    </source>
</evidence>
<dbReference type="InterPro" id="IPR050627">
    <property type="entry name" value="Nitroreductase/BluB"/>
</dbReference>
<sequence length="291" mass="33010">MVSSSPSSSTATSTAALVTYAVTSNLACLLAATLLQKKAARRPPFEYTQGERSPAPQEEESFHEYEHAVFQYQRIPEHEMKRRAYDFYTFLNMRRSVRFYSPEDVPMDVLLNCVRAAGTAPSGAHTQPWHFCIVKRDDLKHQIRLAVEKEEQLNYERRMNKVWAEKCHSLVAGLPKPWVKPYLTDAPHMIVMMKVSYDLDTHGNRKEVYYPEQSCGIAAGLLITALHNANLVTLTSTPMGAESAIRDILGRPKNEKVYLLLPIGFAAKDATVPYRDENNLRKPIEKICSIH</sequence>
<keyword evidence="3" id="KW-0288">FMN</keyword>
<reference evidence="7" key="1">
    <citation type="submission" date="2022-11" db="EMBL/GenBank/DDBJ databases">
        <authorList>
            <person name="Morgan W.R."/>
            <person name="Tartar A."/>
        </authorList>
    </citation>
    <scope>NUCLEOTIDE SEQUENCE</scope>
    <source>
        <strain evidence="7">ARSEF 373</strain>
    </source>
</reference>
<dbReference type="GO" id="GO:0005886">
    <property type="term" value="C:plasma membrane"/>
    <property type="evidence" value="ECO:0007669"/>
    <property type="project" value="TreeGrafter"/>
</dbReference>
<keyword evidence="2" id="KW-0285">Flavoprotein</keyword>
<proteinExistence type="inferred from homology"/>
<gene>
    <name evidence="7" type="ORF">N0F65_010456</name>
</gene>
<keyword evidence="8" id="KW-1185">Reference proteome</keyword>
<dbReference type="SUPFAM" id="SSF55469">
    <property type="entry name" value="FMN-dependent nitroreductase-like"/>
    <property type="match status" value="1"/>
</dbReference>
<name>A0AAV2YM45_9STRA</name>
<dbReference type="EMBL" id="DAKRPA010000293">
    <property type="protein sequence ID" value="DAZ93764.1"/>
    <property type="molecule type" value="Genomic_DNA"/>
</dbReference>